<dbReference type="InterPro" id="IPR039425">
    <property type="entry name" value="RNA_pol_sigma-70-like"/>
</dbReference>
<reference evidence="7 8" key="1">
    <citation type="submission" date="2007-06" db="EMBL/GenBank/DDBJ databases">
        <authorList>
            <person name="Shimkets L."/>
            <person name="Ferriera S."/>
            <person name="Johnson J."/>
            <person name="Kravitz S."/>
            <person name="Beeson K."/>
            <person name="Sutton G."/>
            <person name="Rogers Y.-H."/>
            <person name="Friedman R."/>
            <person name="Frazier M."/>
            <person name="Venter J.C."/>
        </authorList>
    </citation>
    <scope>NUCLEOTIDE SEQUENCE [LARGE SCALE GENOMIC DNA]</scope>
    <source>
        <strain evidence="7 8">SIR-1</strain>
    </source>
</reference>
<dbReference type="OrthoDB" id="5525258at2"/>
<dbReference type="NCBIfam" id="TIGR03001">
    <property type="entry name" value="Sig-70_gmx1"/>
    <property type="match status" value="1"/>
</dbReference>
<dbReference type="EMBL" id="ABCS01000142">
    <property type="protein sequence ID" value="EDM74233.1"/>
    <property type="molecule type" value="Genomic_DNA"/>
</dbReference>
<dbReference type="Pfam" id="PF08281">
    <property type="entry name" value="Sigma70_r4_2"/>
    <property type="match status" value="1"/>
</dbReference>
<evidence type="ECO:0000256" key="1">
    <source>
        <dbReference type="ARBA" id="ARBA00010641"/>
    </source>
</evidence>
<evidence type="ECO:0000313" key="7">
    <source>
        <dbReference type="EMBL" id="EDM74233.1"/>
    </source>
</evidence>
<dbReference type="PANTHER" id="PTHR43133:SF8">
    <property type="entry name" value="RNA POLYMERASE SIGMA FACTOR HI_1459-RELATED"/>
    <property type="match status" value="1"/>
</dbReference>
<sequence length="274" mass="30580">MTAQSRLPPDLDEPSLARAVEALTDSWGAPLVDLDALFDTLRRREGTGPVSAEVLADLYLAQRCAAHDGEALERFDARCIETLDAVLARLDPSSTFIDDIKQRVRTKLLVATGEAPPRIHSYAGRGPIDAWVRVIAVREATSVKRSERPWADSADPILDVEASLTSPELGLVKEQFRVEFERAFTEAMAELEPEQRNLLRHHYLHGLSFDEIGGIYSLHRSSVGRRIDKARKTLLATTRRLLAARLATDRAEFERLLELIASRIDLSIERHLGG</sequence>
<organism evidence="7 8">
    <name type="scientific">Plesiocystis pacifica SIR-1</name>
    <dbReference type="NCBI Taxonomy" id="391625"/>
    <lineage>
        <taxon>Bacteria</taxon>
        <taxon>Pseudomonadati</taxon>
        <taxon>Myxococcota</taxon>
        <taxon>Polyangia</taxon>
        <taxon>Nannocystales</taxon>
        <taxon>Nannocystaceae</taxon>
        <taxon>Plesiocystis</taxon>
    </lineage>
</organism>
<evidence type="ECO:0000256" key="3">
    <source>
        <dbReference type="ARBA" id="ARBA00023082"/>
    </source>
</evidence>
<gene>
    <name evidence="7" type="ORF">PPSIR1_14790</name>
</gene>
<dbReference type="InterPro" id="IPR036388">
    <property type="entry name" value="WH-like_DNA-bd_sf"/>
</dbReference>
<dbReference type="AlphaFoldDB" id="A6GIT8"/>
<comment type="similarity">
    <text evidence="1">Belongs to the sigma-70 factor family. ECF subfamily.</text>
</comment>
<dbReference type="InterPro" id="IPR013249">
    <property type="entry name" value="RNA_pol_sigma70_r4_t2"/>
</dbReference>
<evidence type="ECO:0000313" key="8">
    <source>
        <dbReference type="Proteomes" id="UP000005801"/>
    </source>
</evidence>
<evidence type="ECO:0000256" key="5">
    <source>
        <dbReference type="ARBA" id="ARBA00023163"/>
    </source>
</evidence>
<dbReference type="Gene3D" id="1.10.10.10">
    <property type="entry name" value="Winged helix-like DNA-binding domain superfamily/Winged helix DNA-binding domain"/>
    <property type="match status" value="1"/>
</dbReference>
<dbReference type="InterPro" id="IPR011745">
    <property type="entry name" value="RNA_pol_sigma70_MYXXA"/>
</dbReference>
<dbReference type="PANTHER" id="PTHR43133">
    <property type="entry name" value="RNA POLYMERASE ECF-TYPE SIGMA FACTO"/>
    <property type="match status" value="1"/>
</dbReference>
<keyword evidence="3" id="KW-0731">Sigma factor</keyword>
<dbReference type="InterPro" id="IPR014284">
    <property type="entry name" value="RNA_pol_sigma-70_dom"/>
</dbReference>
<dbReference type="InterPro" id="IPR013324">
    <property type="entry name" value="RNA_pol_sigma_r3/r4-like"/>
</dbReference>
<dbReference type="Proteomes" id="UP000005801">
    <property type="component" value="Unassembled WGS sequence"/>
</dbReference>
<dbReference type="GO" id="GO:0006352">
    <property type="term" value="P:DNA-templated transcription initiation"/>
    <property type="evidence" value="ECO:0007669"/>
    <property type="project" value="InterPro"/>
</dbReference>
<dbReference type="InterPro" id="IPR013325">
    <property type="entry name" value="RNA_pol_sigma_r2"/>
</dbReference>
<comment type="caution">
    <text evidence="7">The sequence shown here is derived from an EMBL/GenBank/DDBJ whole genome shotgun (WGS) entry which is preliminary data.</text>
</comment>
<dbReference type="GO" id="GO:0003677">
    <property type="term" value="F:DNA binding"/>
    <property type="evidence" value="ECO:0007669"/>
    <property type="project" value="UniProtKB-KW"/>
</dbReference>
<keyword evidence="8" id="KW-1185">Reference proteome</keyword>
<proteinExistence type="inferred from homology"/>
<dbReference type="Gene3D" id="1.10.1740.10">
    <property type="match status" value="1"/>
</dbReference>
<dbReference type="eggNOG" id="COG1595">
    <property type="taxonomic scope" value="Bacteria"/>
</dbReference>
<keyword evidence="5" id="KW-0804">Transcription</keyword>
<evidence type="ECO:0000256" key="2">
    <source>
        <dbReference type="ARBA" id="ARBA00023015"/>
    </source>
</evidence>
<dbReference type="GO" id="GO:0016987">
    <property type="term" value="F:sigma factor activity"/>
    <property type="evidence" value="ECO:0007669"/>
    <property type="project" value="UniProtKB-KW"/>
</dbReference>
<dbReference type="SUPFAM" id="SSF88659">
    <property type="entry name" value="Sigma3 and sigma4 domains of RNA polymerase sigma factors"/>
    <property type="match status" value="1"/>
</dbReference>
<feature type="domain" description="RNA polymerase sigma factor 70 region 4 type 2" evidence="6">
    <location>
        <begin position="182"/>
        <end position="234"/>
    </location>
</feature>
<keyword evidence="2" id="KW-0805">Transcription regulation</keyword>
<name>A6GIT8_9BACT</name>
<accession>A6GIT8</accession>
<dbReference type="SUPFAM" id="SSF88946">
    <property type="entry name" value="Sigma2 domain of RNA polymerase sigma factors"/>
    <property type="match status" value="1"/>
</dbReference>
<dbReference type="NCBIfam" id="TIGR02937">
    <property type="entry name" value="sigma70-ECF"/>
    <property type="match status" value="1"/>
</dbReference>
<dbReference type="RefSeq" id="WP_006976624.1">
    <property type="nucleotide sequence ID" value="NZ_ABCS01000142.1"/>
</dbReference>
<protein>
    <submittedName>
        <fullName evidence="7">Putative DNA-binding regulatory protein</fullName>
    </submittedName>
</protein>
<evidence type="ECO:0000256" key="4">
    <source>
        <dbReference type="ARBA" id="ARBA00023125"/>
    </source>
</evidence>
<evidence type="ECO:0000259" key="6">
    <source>
        <dbReference type="Pfam" id="PF08281"/>
    </source>
</evidence>
<keyword evidence="4 7" id="KW-0238">DNA-binding</keyword>